<reference evidence="1" key="2">
    <citation type="submission" date="2015-06" db="UniProtKB">
        <authorList>
            <consortium name="EnsemblPlants"/>
        </authorList>
    </citation>
    <scope>IDENTIFICATION</scope>
    <source>
        <strain evidence="1">DM1-3 516 R44</strain>
    </source>
</reference>
<proteinExistence type="predicted"/>
<reference evidence="2" key="1">
    <citation type="journal article" date="2011" name="Nature">
        <title>Genome sequence and analysis of the tuber crop potato.</title>
        <authorList>
            <consortium name="The Potato Genome Sequencing Consortium"/>
        </authorList>
    </citation>
    <scope>NUCLEOTIDE SEQUENCE [LARGE SCALE GENOMIC DNA]</scope>
    <source>
        <strain evidence="2">cv. DM1-3 516 R44</strain>
    </source>
</reference>
<organism evidence="1 2">
    <name type="scientific">Solanum tuberosum</name>
    <name type="common">Potato</name>
    <dbReference type="NCBI Taxonomy" id="4113"/>
    <lineage>
        <taxon>Eukaryota</taxon>
        <taxon>Viridiplantae</taxon>
        <taxon>Streptophyta</taxon>
        <taxon>Embryophyta</taxon>
        <taxon>Tracheophyta</taxon>
        <taxon>Spermatophyta</taxon>
        <taxon>Magnoliopsida</taxon>
        <taxon>eudicotyledons</taxon>
        <taxon>Gunneridae</taxon>
        <taxon>Pentapetalae</taxon>
        <taxon>asterids</taxon>
        <taxon>lamiids</taxon>
        <taxon>Solanales</taxon>
        <taxon>Solanaceae</taxon>
        <taxon>Solanoideae</taxon>
        <taxon>Solaneae</taxon>
        <taxon>Solanum</taxon>
    </lineage>
</organism>
<protein>
    <submittedName>
        <fullName evidence="1">Uncharacterized protein</fullName>
    </submittedName>
</protein>
<dbReference type="HOGENOM" id="CLU_3036194_0_0_1"/>
<dbReference type="PaxDb" id="4113-PGSC0003DMT400040654"/>
<dbReference type="Proteomes" id="UP000011115">
    <property type="component" value="Unassembled WGS sequence"/>
</dbReference>
<dbReference type="EnsemblPlants" id="PGSC0003DMT400040654">
    <property type="protein sequence ID" value="PGSC0003DMT400040654"/>
    <property type="gene ID" value="PGSC0003DMG402015717"/>
</dbReference>
<keyword evidence="2" id="KW-1185">Reference proteome</keyword>
<name>M1BA68_SOLTU</name>
<accession>M1BA68</accession>
<evidence type="ECO:0000313" key="2">
    <source>
        <dbReference type="Proteomes" id="UP000011115"/>
    </source>
</evidence>
<evidence type="ECO:0000313" key="1">
    <source>
        <dbReference type="EnsemblPlants" id="PGSC0003DMT400040654"/>
    </source>
</evidence>
<dbReference type="Gramene" id="PGSC0003DMT400040654">
    <property type="protein sequence ID" value="PGSC0003DMT400040654"/>
    <property type="gene ID" value="PGSC0003DMG402015717"/>
</dbReference>
<dbReference type="InParanoid" id="M1BA68"/>
<dbReference type="AlphaFoldDB" id="M1BA68"/>
<sequence>MKDLTTKKRSVSFETVNVIHHCSSSVINSLVQKKKDSIALTIPFTIGVYQFSKVL</sequence>